<dbReference type="EMBL" id="JACGCM010002327">
    <property type="protein sequence ID" value="KAF6141454.1"/>
    <property type="molecule type" value="Genomic_DNA"/>
</dbReference>
<comment type="caution">
    <text evidence="2">The sequence shown here is derived from an EMBL/GenBank/DDBJ whole genome shotgun (WGS) entry which is preliminary data.</text>
</comment>
<dbReference type="GO" id="GO:0016592">
    <property type="term" value="C:mediator complex"/>
    <property type="evidence" value="ECO:0007669"/>
    <property type="project" value="InterPro"/>
</dbReference>
<gene>
    <name evidence="2" type="ORF">GIB67_021270</name>
</gene>
<dbReference type="OrthoDB" id="2020837at2759"/>
<evidence type="ECO:0008006" key="4">
    <source>
        <dbReference type="Google" id="ProtNLM"/>
    </source>
</evidence>
<dbReference type="PANTHER" id="PTHR35130:SF1">
    <property type="entry name" value="MEDIATOR OF RNA POLYMERASE II TRANSCRIPTION SUBUNIT 16"/>
    <property type="match status" value="1"/>
</dbReference>
<accession>A0A7J7LG18</accession>
<organism evidence="2 3">
    <name type="scientific">Kingdonia uniflora</name>
    <dbReference type="NCBI Taxonomy" id="39325"/>
    <lineage>
        <taxon>Eukaryota</taxon>
        <taxon>Viridiplantae</taxon>
        <taxon>Streptophyta</taxon>
        <taxon>Embryophyta</taxon>
        <taxon>Tracheophyta</taxon>
        <taxon>Spermatophyta</taxon>
        <taxon>Magnoliopsida</taxon>
        <taxon>Ranunculales</taxon>
        <taxon>Circaeasteraceae</taxon>
        <taxon>Kingdonia</taxon>
    </lineage>
</organism>
<feature type="compositionally biased region" description="Acidic residues" evidence="1">
    <location>
        <begin position="42"/>
        <end position="56"/>
    </location>
</feature>
<sequence>MTSLQDSKTSTSTPTKEDSTITDNVALEEDQLRVRVSSVKPEDEEVKEEGEGEGEDREMKDESSSMMMDDDDDNKVITPAIVFRIVLKQPRSNLVHKMRVPELCRNFSAVSWCGKMNVVACATETCARIPSSNAHPPFWIPIHIVNPERPTESAVFNVKADSPRDSVQFIEWSPANCPRALLVANFHGRITIWTQPSKGPSNLIRDSSCWQCEHEWRQDIAVVTKWLSGISHVCPLFLCSNLHCGGSYTMRIVYQHVNVALRL</sequence>
<feature type="compositionally biased region" description="Polar residues" evidence="1">
    <location>
        <begin position="1"/>
        <end position="14"/>
    </location>
</feature>
<evidence type="ECO:0000313" key="3">
    <source>
        <dbReference type="Proteomes" id="UP000541444"/>
    </source>
</evidence>
<dbReference type="InterPro" id="IPR038836">
    <property type="entry name" value="MED16"/>
</dbReference>
<reference evidence="2 3" key="1">
    <citation type="journal article" date="2020" name="IScience">
        <title>Genome Sequencing of the Endangered Kingdonia uniflora (Circaeasteraceae, Ranunculales) Reveals Potential Mechanisms of Evolutionary Specialization.</title>
        <authorList>
            <person name="Sun Y."/>
            <person name="Deng T."/>
            <person name="Zhang A."/>
            <person name="Moore M.J."/>
            <person name="Landis J.B."/>
            <person name="Lin N."/>
            <person name="Zhang H."/>
            <person name="Zhang X."/>
            <person name="Huang J."/>
            <person name="Zhang X."/>
            <person name="Sun H."/>
            <person name="Wang H."/>
        </authorList>
    </citation>
    <scope>NUCLEOTIDE SEQUENCE [LARGE SCALE GENOMIC DNA]</scope>
    <source>
        <strain evidence="2">TB1705</strain>
        <tissue evidence="2">Leaf</tissue>
    </source>
</reference>
<dbReference type="GO" id="GO:0006355">
    <property type="term" value="P:regulation of DNA-templated transcription"/>
    <property type="evidence" value="ECO:0007669"/>
    <property type="project" value="InterPro"/>
</dbReference>
<dbReference type="PANTHER" id="PTHR35130">
    <property type="entry name" value="MEDIATOR OF RNA POLYMERASE II TRANSCRIPTION SUBUNIT 16"/>
    <property type="match status" value="1"/>
</dbReference>
<proteinExistence type="predicted"/>
<dbReference type="AlphaFoldDB" id="A0A7J7LG18"/>
<evidence type="ECO:0000313" key="2">
    <source>
        <dbReference type="EMBL" id="KAF6141454.1"/>
    </source>
</evidence>
<evidence type="ECO:0000256" key="1">
    <source>
        <dbReference type="SAM" id="MobiDB-lite"/>
    </source>
</evidence>
<keyword evidence="3" id="KW-1185">Reference proteome</keyword>
<name>A0A7J7LG18_9MAGN</name>
<dbReference type="Proteomes" id="UP000541444">
    <property type="component" value="Unassembled WGS sequence"/>
</dbReference>
<protein>
    <recommendedName>
        <fullName evidence="4">Mediator of RNA polymerase II transcription subunit 16</fullName>
    </recommendedName>
</protein>
<feature type="region of interest" description="Disordered" evidence="1">
    <location>
        <begin position="1"/>
        <end position="72"/>
    </location>
</feature>